<proteinExistence type="predicted"/>
<evidence type="ECO:0000313" key="3">
    <source>
        <dbReference type="Proteomes" id="UP001187192"/>
    </source>
</evidence>
<feature type="region of interest" description="Disordered" evidence="1">
    <location>
        <begin position="67"/>
        <end position="185"/>
    </location>
</feature>
<feature type="compositionally biased region" description="Basic residues" evidence="1">
    <location>
        <begin position="100"/>
        <end position="110"/>
    </location>
</feature>
<organism evidence="2 3">
    <name type="scientific">Ficus carica</name>
    <name type="common">Common fig</name>
    <dbReference type="NCBI Taxonomy" id="3494"/>
    <lineage>
        <taxon>Eukaryota</taxon>
        <taxon>Viridiplantae</taxon>
        <taxon>Streptophyta</taxon>
        <taxon>Embryophyta</taxon>
        <taxon>Tracheophyta</taxon>
        <taxon>Spermatophyta</taxon>
        <taxon>Magnoliopsida</taxon>
        <taxon>eudicotyledons</taxon>
        <taxon>Gunneridae</taxon>
        <taxon>Pentapetalae</taxon>
        <taxon>rosids</taxon>
        <taxon>fabids</taxon>
        <taxon>Rosales</taxon>
        <taxon>Moraceae</taxon>
        <taxon>Ficeae</taxon>
        <taxon>Ficus</taxon>
    </lineage>
</organism>
<sequence length="257" mass="26635">MVVGCGAAHPLGRKRGCPSKVAPLRSDFYSTVDNLLPMDLSFVLLWCPSLASPIYLLSDTMVGTCGGGRRRSRGRWWPWAVTPPPPSLRQPPTSKTHSPREHRRRRRQRRGGGGSAPEKTTRANSAPEKTTQWGGGGEANSTPQKTTRGMGSGLDAGEDDAGGEGGWAQRSRSGAPSPATSTGGGWKVARAAGGCLKVAWGAVSPYGNFSGGGEGGRLPSGDFTVGARGGDNFAVQRGREGGSSSGYGVTTPEKGAI</sequence>
<evidence type="ECO:0000313" key="2">
    <source>
        <dbReference type="EMBL" id="GMN25214.1"/>
    </source>
</evidence>
<feature type="region of interest" description="Disordered" evidence="1">
    <location>
        <begin position="213"/>
        <end position="257"/>
    </location>
</feature>
<dbReference type="AlphaFoldDB" id="A0AA87YWK8"/>
<feature type="compositionally biased region" description="Polar residues" evidence="1">
    <location>
        <begin position="122"/>
        <end position="132"/>
    </location>
</feature>
<protein>
    <submittedName>
        <fullName evidence="2">Uncharacterized protein</fullName>
    </submittedName>
</protein>
<name>A0AA87YWK8_FICCA</name>
<feature type="compositionally biased region" description="Polar residues" evidence="1">
    <location>
        <begin position="170"/>
        <end position="181"/>
    </location>
</feature>
<reference evidence="2" key="1">
    <citation type="submission" date="2023-07" db="EMBL/GenBank/DDBJ databases">
        <title>draft genome sequence of fig (Ficus carica).</title>
        <authorList>
            <person name="Takahashi T."/>
            <person name="Nishimura K."/>
        </authorList>
    </citation>
    <scope>NUCLEOTIDE SEQUENCE</scope>
</reference>
<gene>
    <name evidence="2" type="ORF">TIFTF001_000851</name>
</gene>
<comment type="caution">
    <text evidence="2">The sequence shown here is derived from an EMBL/GenBank/DDBJ whole genome shotgun (WGS) entry which is preliminary data.</text>
</comment>
<keyword evidence="3" id="KW-1185">Reference proteome</keyword>
<dbReference type="Proteomes" id="UP001187192">
    <property type="component" value="Unassembled WGS sequence"/>
</dbReference>
<accession>A0AA87YWK8</accession>
<evidence type="ECO:0000256" key="1">
    <source>
        <dbReference type="SAM" id="MobiDB-lite"/>
    </source>
</evidence>
<dbReference type="EMBL" id="BTGU01000001">
    <property type="protein sequence ID" value="GMN25214.1"/>
    <property type="molecule type" value="Genomic_DNA"/>
</dbReference>
<feature type="compositionally biased region" description="Polar residues" evidence="1">
    <location>
        <begin position="139"/>
        <end position="149"/>
    </location>
</feature>